<evidence type="ECO:0000313" key="2">
    <source>
        <dbReference type="Proteomes" id="UP000009257"/>
    </source>
</evidence>
<dbReference type="Proteomes" id="UP000009257">
    <property type="component" value="Chromosome"/>
</dbReference>
<gene>
    <name evidence="1" type="ORF">Calla_2460</name>
</gene>
<reference evidence="1 2" key="1">
    <citation type="submission" date="2011-08" db="EMBL/GenBank/DDBJ databases">
        <title>Complete sequence of Caldicellulosiruptor lactoaceticus 6A.</title>
        <authorList>
            <consortium name="US DOE Joint Genome Institute"/>
            <person name="Lucas S."/>
            <person name="Han J."/>
            <person name="Lapidus A."/>
            <person name="Cheng J.-F."/>
            <person name="Goodwin L."/>
            <person name="Pitluck S."/>
            <person name="Peters L."/>
            <person name="Davenport K."/>
            <person name="Detter J.C."/>
            <person name="Han C."/>
            <person name="Tapia R."/>
            <person name="Land M."/>
            <person name="Hauser L."/>
            <person name="Kyrpides N."/>
            <person name="Ivanova N."/>
            <person name="Ovchinnikova G."/>
            <person name="Pagani I."/>
            <person name="Blumer-Schuette S.E."/>
            <person name="Kelly R.M."/>
            <person name="Woyke T."/>
        </authorList>
    </citation>
    <scope>NUCLEOTIDE SEQUENCE [LARGE SCALE GENOMIC DNA]</scope>
    <source>
        <strain evidence="1 2">6A</strain>
    </source>
</reference>
<name>G2PYR7_9FIRM</name>
<dbReference type="EMBL" id="CP003001">
    <property type="protein sequence ID" value="AEM74986.1"/>
    <property type="molecule type" value="Genomic_DNA"/>
</dbReference>
<dbReference type="RefSeq" id="WP_014043424.1">
    <property type="nucleotide sequence ID" value="NC_015949.1"/>
</dbReference>
<sequence length="171" mass="20814">MQIRVRQYVLQENGLDSWWDFRMPYEDYLVTLPELLIQLKHYRFSMKLFNVVPRYTKVLFFKNGICLVYRFGMLITKRDPNLPLTDLNCPTEVINYDGREWYIEEFGSALVIGNVDANKLKAKLDKFEKRWKRNYYKTRKRDIQICIKNLQNRDPELDDRILEIYQKVTEE</sequence>
<dbReference type="HOGENOM" id="CLU_1560126_0_0_9"/>
<dbReference type="KEGG" id="clc:Calla_2460"/>
<organism evidence="1 2">
    <name type="scientific">Caldicellulosiruptor acetigenus 6A</name>
    <dbReference type="NCBI Taxonomy" id="632516"/>
    <lineage>
        <taxon>Bacteria</taxon>
        <taxon>Bacillati</taxon>
        <taxon>Bacillota</taxon>
        <taxon>Bacillota incertae sedis</taxon>
        <taxon>Caldicellulosiruptorales</taxon>
        <taxon>Caldicellulosiruptoraceae</taxon>
        <taxon>Caldicellulosiruptor</taxon>
    </lineage>
</organism>
<dbReference type="AlphaFoldDB" id="G2PYR7"/>
<proteinExistence type="predicted"/>
<protein>
    <submittedName>
        <fullName evidence="1">Uncharacterized protein</fullName>
    </submittedName>
</protein>
<evidence type="ECO:0000313" key="1">
    <source>
        <dbReference type="EMBL" id="AEM74986.1"/>
    </source>
</evidence>
<accession>G2PYR7</accession>